<evidence type="ECO:0000313" key="2">
    <source>
        <dbReference type="Proteomes" id="UP000284395"/>
    </source>
</evidence>
<keyword evidence="2" id="KW-1185">Reference proteome</keyword>
<organism evidence="1 2">
    <name type="scientific">Altericroceibacterium spongiae</name>
    <dbReference type="NCBI Taxonomy" id="2320269"/>
    <lineage>
        <taxon>Bacteria</taxon>
        <taxon>Pseudomonadati</taxon>
        <taxon>Pseudomonadota</taxon>
        <taxon>Alphaproteobacteria</taxon>
        <taxon>Sphingomonadales</taxon>
        <taxon>Erythrobacteraceae</taxon>
        <taxon>Altericroceibacterium</taxon>
    </lineage>
</organism>
<gene>
    <name evidence="1" type="ORF">D6851_14575</name>
</gene>
<comment type="caution">
    <text evidence="1">The sequence shown here is derived from an EMBL/GenBank/DDBJ whole genome shotgun (WGS) entry which is preliminary data.</text>
</comment>
<dbReference type="AlphaFoldDB" id="A0A420ECJ4"/>
<dbReference type="Proteomes" id="UP000284395">
    <property type="component" value="Unassembled WGS sequence"/>
</dbReference>
<evidence type="ECO:0000313" key="1">
    <source>
        <dbReference type="EMBL" id="RKF18362.1"/>
    </source>
</evidence>
<name>A0A420ECJ4_9SPHN</name>
<sequence>MAIKLIAMPVCVERQIGNSFSVRIVDAAYPSALAQIFVKSAGGRAEAGPDPALRGAIGGRAELLDRGTKKTR</sequence>
<proteinExistence type="predicted"/>
<reference evidence="1 2" key="1">
    <citation type="submission" date="2018-09" db="EMBL/GenBank/DDBJ databases">
        <title>Altererythrobacter spongiae sp. nov., isolated from a marine sponge.</title>
        <authorList>
            <person name="Zhuang L."/>
            <person name="Luo L."/>
        </authorList>
    </citation>
    <scope>NUCLEOTIDE SEQUENCE [LARGE SCALE GENOMIC DNA]</scope>
    <source>
        <strain evidence="1 2">HN-Y73</strain>
    </source>
</reference>
<protein>
    <submittedName>
        <fullName evidence="1">Uncharacterized protein</fullName>
    </submittedName>
</protein>
<accession>A0A420ECJ4</accession>
<dbReference type="EMBL" id="RAPF01000009">
    <property type="protein sequence ID" value="RKF18362.1"/>
    <property type="molecule type" value="Genomic_DNA"/>
</dbReference>